<keyword evidence="2" id="KW-1185">Reference proteome</keyword>
<dbReference type="RefSeq" id="WP_275680731.1">
    <property type="nucleotide sequence ID" value="NZ_JAJLJH010000001.1"/>
</dbReference>
<dbReference type="Gene3D" id="3.90.550.10">
    <property type="entry name" value="Spore Coat Polysaccharide Biosynthesis Protein SpsA, Chain A"/>
    <property type="match status" value="1"/>
</dbReference>
<organism evidence="1 2">
    <name type="scientific">Scleromatobacter humisilvae</name>
    <dbReference type="NCBI Taxonomy" id="2897159"/>
    <lineage>
        <taxon>Bacteria</taxon>
        <taxon>Pseudomonadati</taxon>
        <taxon>Pseudomonadota</taxon>
        <taxon>Betaproteobacteria</taxon>
        <taxon>Burkholderiales</taxon>
        <taxon>Sphaerotilaceae</taxon>
        <taxon>Scleromatobacter</taxon>
    </lineage>
</organism>
<reference evidence="1" key="1">
    <citation type="submission" date="2021-11" db="EMBL/GenBank/DDBJ databases">
        <title>BS-T2-15 a new species belonging to the Comamonadaceae family isolated from the soil of a French oak forest.</title>
        <authorList>
            <person name="Mieszkin S."/>
            <person name="Alain K."/>
        </authorList>
    </citation>
    <scope>NUCLEOTIDE SEQUENCE</scope>
    <source>
        <strain evidence="1">BS-T2-15</strain>
    </source>
</reference>
<evidence type="ECO:0000313" key="2">
    <source>
        <dbReference type="Proteomes" id="UP001139353"/>
    </source>
</evidence>
<sequence>MNTLAIAMIKNEADIVEAFVRHNLALLDLMVVIDNGSTDGTREILTSLQREGLPLVVFDDPIFGYYQSEKVTHVYRKVVPVFNPELVWFLDADEFIHAPSRAALDAAFAVVPAGDAVLLPWRTHLPDVEVDPARVLADPLGAMPDRRRREEPTYFKVVVRRDPRDDARLVIEQGNHHVHFTDRTRPTTHVMDGVAVAHLPVRSVEQLSAKVINGWQAYLVKNRHAEVPTAGFQWQQLYERVVYGQGIDAATLTTVALDYAQPARAGRNRADDAVRDAVPSRYGPLRYLHLARTNLLAKIAMNMESYILNGDGTWKPDTDETAAPRRDIAGLLEVLRQSDAVRLAGAAGSDGPRWVEELTLANPGWQRVANDDADLLLAADMPAAKFAALAREGASHPARRIVWWAPKPTAPSELDATLAAWYDAGWEPHMLETLGYRALSAFPELRAGAVVLQRADATRRERALAIRAALCGMGDAARPAATPVPKRVLHPMQDMELLAA</sequence>
<dbReference type="Pfam" id="PF13704">
    <property type="entry name" value="Glyco_tranf_2_4"/>
    <property type="match status" value="1"/>
</dbReference>
<proteinExistence type="predicted"/>
<dbReference type="SUPFAM" id="SSF53448">
    <property type="entry name" value="Nucleotide-diphospho-sugar transferases"/>
    <property type="match status" value="1"/>
</dbReference>
<protein>
    <submittedName>
        <fullName evidence="1">Glycosyltransferase family 2 protein</fullName>
    </submittedName>
</protein>
<dbReference type="InterPro" id="IPR029044">
    <property type="entry name" value="Nucleotide-diphossugar_trans"/>
</dbReference>
<dbReference type="AlphaFoldDB" id="A0A9X2BXT9"/>
<comment type="caution">
    <text evidence="1">The sequence shown here is derived from an EMBL/GenBank/DDBJ whole genome shotgun (WGS) entry which is preliminary data.</text>
</comment>
<dbReference type="Proteomes" id="UP001139353">
    <property type="component" value="Unassembled WGS sequence"/>
</dbReference>
<dbReference type="EMBL" id="JAJLJH010000001">
    <property type="protein sequence ID" value="MCK9684707.1"/>
    <property type="molecule type" value="Genomic_DNA"/>
</dbReference>
<dbReference type="CDD" id="cd00761">
    <property type="entry name" value="Glyco_tranf_GTA_type"/>
    <property type="match status" value="1"/>
</dbReference>
<accession>A0A9X2BXT9</accession>
<gene>
    <name evidence="1" type="ORF">LPC04_03185</name>
</gene>
<evidence type="ECO:0000313" key="1">
    <source>
        <dbReference type="EMBL" id="MCK9684707.1"/>
    </source>
</evidence>
<name>A0A9X2BXT9_9BURK</name>